<protein>
    <submittedName>
        <fullName evidence="2">Permease prefix domain 1-containing protein</fullName>
    </submittedName>
</protein>
<name>A0ABW2TIJ7_9PSEU</name>
<dbReference type="EMBL" id="JBHTEY010000004">
    <property type="protein sequence ID" value="MFC7613043.1"/>
    <property type="molecule type" value="Genomic_DNA"/>
</dbReference>
<dbReference type="Proteomes" id="UP001596512">
    <property type="component" value="Unassembled WGS sequence"/>
</dbReference>
<feature type="transmembrane region" description="Helical" evidence="1">
    <location>
        <begin position="130"/>
        <end position="150"/>
    </location>
</feature>
<feature type="transmembrane region" description="Helical" evidence="1">
    <location>
        <begin position="162"/>
        <end position="187"/>
    </location>
</feature>
<organism evidence="2 3">
    <name type="scientific">Actinokineospora soli</name>
    <dbReference type="NCBI Taxonomy" id="1048753"/>
    <lineage>
        <taxon>Bacteria</taxon>
        <taxon>Bacillati</taxon>
        <taxon>Actinomycetota</taxon>
        <taxon>Actinomycetes</taxon>
        <taxon>Pseudonocardiales</taxon>
        <taxon>Pseudonocardiaceae</taxon>
        <taxon>Actinokineospora</taxon>
    </lineage>
</organism>
<sequence length="226" mass="23996">MARTGLSDPIADFIALLDARLHGPPAAKADLLDEARDGLHDAAEAHAAAGHPDPRRQAVAEFGDPGRIARAYQAELGAAEGTRTLKSVLLAVPLLHALWQVNMLVWIGEWSDFGPTPPSWYLVVADTQDTIGWVVMGLAAVALLAVRSLSRRGTDTRRLGRAAGFLSAIGTTLMALTLITLLVSTAAFDPSRLLMPVPCLSVGLAMFVVHGRLLVLAHRSLKFSAA</sequence>
<dbReference type="Pfam" id="PF22564">
    <property type="entry name" value="HAAS"/>
    <property type="match status" value="1"/>
</dbReference>
<dbReference type="NCBIfam" id="NF038403">
    <property type="entry name" value="perm_prefix_1"/>
    <property type="match status" value="1"/>
</dbReference>
<evidence type="ECO:0000313" key="3">
    <source>
        <dbReference type="Proteomes" id="UP001596512"/>
    </source>
</evidence>
<keyword evidence="1" id="KW-1133">Transmembrane helix</keyword>
<reference evidence="3" key="1">
    <citation type="journal article" date="2019" name="Int. J. Syst. Evol. Microbiol.">
        <title>The Global Catalogue of Microorganisms (GCM) 10K type strain sequencing project: providing services to taxonomists for standard genome sequencing and annotation.</title>
        <authorList>
            <consortium name="The Broad Institute Genomics Platform"/>
            <consortium name="The Broad Institute Genome Sequencing Center for Infectious Disease"/>
            <person name="Wu L."/>
            <person name="Ma J."/>
        </authorList>
    </citation>
    <scope>NUCLEOTIDE SEQUENCE [LARGE SCALE GENOMIC DNA]</scope>
    <source>
        <strain evidence="3">JCM 17695</strain>
    </source>
</reference>
<keyword evidence="1" id="KW-0472">Membrane</keyword>
<feature type="transmembrane region" description="Helical" evidence="1">
    <location>
        <begin position="88"/>
        <end position="110"/>
    </location>
</feature>
<evidence type="ECO:0000256" key="1">
    <source>
        <dbReference type="SAM" id="Phobius"/>
    </source>
</evidence>
<keyword evidence="1" id="KW-0812">Transmembrane</keyword>
<evidence type="ECO:0000313" key="2">
    <source>
        <dbReference type="EMBL" id="MFC7613043.1"/>
    </source>
</evidence>
<comment type="caution">
    <text evidence="2">The sequence shown here is derived from an EMBL/GenBank/DDBJ whole genome shotgun (WGS) entry which is preliminary data.</text>
</comment>
<gene>
    <name evidence="2" type="ORF">ACFQV2_04780</name>
</gene>
<feature type="transmembrane region" description="Helical" evidence="1">
    <location>
        <begin position="193"/>
        <end position="215"/>
    </location>
</feature>
<accession>A0ABW2TIJ7</accession>
<keyword evidence="3" id="KW-1185">Reference proteome</keyword>
<proteinExistence type="predicted"/>
<dbReference type="InterPro" id="IPR047928">
    <property type="entry name" value="Perm_prefix_1"/>
</dbReference>